<evidence type="ECO:0000256" key="9">
    <source>
        <dbReference type="ARBA" id="ARBA00023242"/>
    </source>
</evidence>
<evidence type="ECO:0000256" key="3">
    <source>
        <dbReference type="ARBA" id="ARBA00022555"/>
    </source>
</evidence>
<dbReference type="InterPro" id="IPR057285">
    <property type="entry name" value="Pre-PUA_NSUN2"/>
</dbReference>
<keyword evidence="4 10" id="KW-0489">Methyltransferase</keyword>
<keyword evidence="3" id="KW-0820">tRNA-binding</keyword>
<dbReference type="AlphaFoldDB" id="A0A830HX50"/>
<evidence type="ECO:0000313" key="14">
    <source>
        <dbReference type="Proteomes" id="UP000660262"/>
    </source>
</evidence>
<evidence type="ECO:0000313" key="13">
    <source>
        <dbReference type="EMBL" id="GHP09469.1"/>
    </source>
</evidence>
<keyword evidence="6 10" id="KW-0949">S-adenosyl-L-methionine</keyword>
<dbReference type="GO" id="GO:0005634">
    <property type="term" value="C:nucleus"/>
    <property type="evidence" value="ECO:0007669"/>
    <property type="project" value="UniProtKB-SubCell"/>
</dbReference>
<evidence type="ECO:0000259" key="12">
    <source>
        <dbReference type="PROSITE" id="PS51686"/>
    </source>
</evidence>
<dbReference type="PRINTS" id="PR02008">
    <property type="entry name" value="RCMTFAMILY"/>
</dbReference>
<evidence type="ECO:0000256" key="2">
    <source>
        <dbReference type="ARBA" id="ARBA00007494"/>
    </source>
</evidence>
<comment type="caution">
    <text evidence="13">The sequence shown here is derived from an EMBL/GenBank/DDBJ whole genome shotgun (WGS) entry which is preliminary data.</text>
</comment>
<feature type="region of interest" description="Disordered" evidence="11">
    <location>
        <begin position="314"/>
        <end position="335"/>
    </location>
</feature>
<dbReference type="Gene3D" id="3.40.50.150">
    <property type="entry name" value="Vaccinia Virus protein VP39"/>
    <property type="match status" value="1"/>
</dbReference>
<feature type="compositionally biased region" description="Basic and acidic residues" evidence="11">
    <location>
        <begin position="390"/>
        <end position="399"/>
    </location>
</feature>
<reference evidence="13" key="1">
    <citation type="submission" date="2020-10" db="EMBL/GenBank/DDBJ databases">
        <title>Unveiling of a novel bifunctional photoreceptor, Dualchrome1, isolated from a cosmopolitan green alga.</title>
        <authorList>
            <person name="Suzuki S."/>
            <person name="Kawachi M."/>
        </authorList>
    </citation>
    <scope>NUCLEOTIDE SEQUENCE</scope>
    <source>
        <strain evidence="13">NIES 2893</strain>
    </source>
</reference>
<dbReference type="PANTHER" id="PTHR22808">
    <property type="entry name" value="NCL1 YEAST -RELATED NOL1/NOP2/FMU SUN DOMAIN-CONTAINING"/>
    <property type="match status" value="1"/>
</dbReference>
<dbReference type="InterPro" id="IPR057286">
    <property type="entry name" value="PUA_NSUN2"/>
</dbReference>
<gene>
    <name evidence="13" type="ORF">PPROV_000820400</name>
</gene>
<keyword evidence="7" id="KW-0819">tRNA processing</keyword>
<organism evidence="13 14">
    <name type="scientific">Pycnococcus provasolii</name>
    <dbReference type="NCBI Taxonomy" id="41880"/>
    <lineage>
        <taxon>Eukaryota</taxon>
        <taxon>Viridiplantae</taxon>
        <taxon>Chlorophyta</taxon>
        <taxon>Pseudoscourfieldiophyceae</taxon>
        <taxon>Pseudoscourfieldiales</taxon>
        <taxon>Pycnococcaceae</taxon>
        <taxon>Pycnococcus</taxon>
    </lineage>
</organism>
<dbReference type="InterPro" id="IPR001678">
    <property type="entry name" value="MeTrfase_RsmB-F_NOP2_dom"/>
</dbReference>
<dbReference type="InterPro" id="IPR023267">
    <property type="entry name" value="RCMT"/>
</dbReference>
<feature type="binding site" evidence="10">
    <location>
        <position position="203"/>
    </location>
    <ligand>
        <name>S-adenosyl-L-methionine</name>
        <dbReference type="ChEBI" id="CHEBI:59789"/>
    </ligand>
</feature>
<evidence type="ECO:0000256" key="1">
    <source>
        <dbReference type="ARBA" id="ARBA00004123"/>
    </source>
</evidence>
<dbReference type="Proteomes" id="UP000660262">
    <property type="component" value="Unassembled WGS sequence"/>
</dbReference>
<dbReference type="PANTHER" id="PTHR22808:SF1">
    <property type="entry name" value="RNA CYTOSINE-C(5)-METHYLTRANSFERASE NSUN2-RELATED"/>
    <property type="match status" value="1"/>
</dbReference>
<comment type="caution">
    <text evidence="10">Lacks conserved residue(s) required for the propagation of feature annotation.</text>
</comment>
<dbReference type="GO" id="GO:0030488">
    <property type="term" value="P:tRNA methylation"/>
    <property type="evidence" value="ECO:0007669"/>
    <property type="project" value="UniProtKB-ARBA"/>
</dbReference>
<evidence type="ECO:0000256" key="5">
    <source>
        <dbReference type="ARBA" id="ARBA00022679"/>
    </source>
</evidence>
<dbReference type="PROSITE" id="PS51686">
    <property type="entry name" value="SAM_MT_RSMB_NOP"/>
    <property type="match status" value="1"/>
</dbReference>
<evidence type="ECO:0000256" key="8">
    <source>
        <dbReference type="ARBA" id="ARBA00022884"/>
    </source>
</evidence>
<comment type="similarity">
    <text evidence="2 10">Belongs to the class I-like SAM-binding methyltransferase superfamily. RsmB/NOP family.</text>
</comment>
<evidence type="ECO:0000256" key="11">
    <source>
        <dbReference type="SAM" id="MobiDB-lite"/>
    </source>
</evidence>
<keyword evidence="14" id="KW-1185">Reference proteome</keyword>
<feature type="binding site" evidence="10">
    <location>
        <begin position="119"/>
        <end position="125"/>
    </location>
    <ligand>
        <name>S-adenosyl-L-methionine</name>
        <dbReference type="ChEBI" id="CHEBI:59789"/>
    </ligand>
</feature>
<dbReference type="InterPro" id="IPR018314">
    <property type="entry name" value="RsmB/NOL1/NOP2-like_CS"/>
</dbReference>
<proteinExistence type="inferred from homology"/>
<sequence length="683" mass="75652">MRSQLPVTFRINGGGKYSLAMRDRMEKDLFSKLGSAEEYVNEAGEKAAKPFALPWYPDRLAWQLSYSRNVLRKVPQLADVHAFIVRENDKGNITRQEAVSMVPPLMLDVQVGDRVLDMCAAPGSKTFQMLEAIHKNGVDKMTSGLVMANDVDAQRCGLLTHQTSRFSSSNMIVVQHEAQDFPRLQEPERNSGKHIMFDRILADVPCTGDGTLRKAPDIWVRWNHNQALGIHPLQARITLRGCELLKVGGRLVYSTCSLNPIEDEAVLAEILRSTNYAMQLVDVSDLFPELKRCPGITKWTVNDRAGRIASYEEAQKGNDPKRRSIIKRSHFPPTEEEAAKMHLERSMRYLPHHNDTGGFFVAVLEKVCEIGHDAEMGAHLSNTAARKRKEKVDGAKSNDEGDDADDAPAKKQKLEGGSSAPVPVLGREEGRRHHRGIDPVVAVTSDAVHSQLKRFYGISSSIDLSTSLMTRNLDAELPKRIYYLSDAAKRVLEADPTGDLKVIATGVKVFERQEAKDADPKNSCSYRVVQEGLYVLLPHMTKQVVTASLMEMRKLLHMRSCRKESFENHVRDQLTNPALGKGCVVLKFDPKLEASDKEEGEVSVINLNDPIFEAGGCAICCWMGEAALSLLCDKVYAAMVLEKLGGPPPQEVIDRCVADKAKAKEEMEKAAANGAAVETAVAT</sequence>
<accession>A0A830HX50</accession>
<evidence type="ECO:0000256" key="4">
    <source>
        <dbReference type="ARBA" id="ARBA00022603"/>
    </source>
</evidence>
<feature type="binding site" evidence="10">
    <location>
        <position position="150"/>
    </location>
    <ligand>
        <name>S-adenosyl-L-methionine</name>
        <dbReference type="ChEBI" id="CHEBI:59789"/>
    </ligand>
</feature>
<keyword evidence="9" id="KW-0539">Nucleus</keyword>
<dbReference type="Pfam" id="PF25376">
    <property type="entry name" value="Pre-PUA_NSUN2"/>
    <property type="match status" value="1"/>
</dbReference>
<protein>
    <recommendedName>
        <fullName evidence="12">SAM-dependent MTase RsmB/NOP-type domain-containing protein</fullName>
    </recommendedName>
</protein>
<name>A0A830HX50_9CHLO</name>
<dbReference type="EMBL" id="BNJQ01000025">
    <property type="protein sequence ID" value="GHP09469.1"/>
    <property type="molecule type" value="Genomic_DNA"/>
</dbReference>
<keyword evidence="5 10" id="KW-0808">Transferase</keyword>
<feature type="domain" description="SAM-dependent MTase RsmB/NOP-type" evidence="12">
    <location>
        <begin position="1"/>
        <end position="367"/>
    </location>
</feature>
<evidence type="ECO:0000256" key="7">
    <source>
        <dbReference type="ARBA" id="ARBA00022694"/>
    </source>
</evidence>
<evidence type="ECO:0000256" key="6">
    <source>
        <dbReference type="ARBA" id="ARBA00022691"/>
    </source>
</evidence>
<dbReference type="OrthoDB" id="6093671at2759"/>
<dbReference type="PROSITE" id="PS01153">
    <property type="entry name" value="NOL1_NOP2_SUN"/>
    <property type="match status" value="1"/>
</dbReference>
<dbReference type="InterPro" id="IPR029063">
    <property type="entry name" value="SAM-dependent_MTases_sf"/>
</dbReference>
<dbReference type="Pfam" id="PF25378">
    <property type="entry name" value="PUA_NSUN2"/>
    <property type="match status" value="1"/>
</dbReference>
<keyword evidence="8 10" id="KW-0694">RNA-binding</keyword>
<evidence type="ECO:0000256" key="10">
    <source>
        <dbReference type="PROSITE-ProRule" id="PRU01023"/>
    </source>
</evidence>
<dbReference type="InterPro" id="IPR023270">
    <property type="entry name" value="RCMT_NCL1"/>
</dbReference>
<dbReference type="GO" id="GO:0016428">
    <property type="term" value="F:tRNA (cytidine-5-)-methyltransferase activity"/>
    <property type="evidence" value="ECO:0007669"/>
    <property type="project" value="InterPro"/>
</dbReference>
<feature type="region of interest" description="Disordered" evidence="11">
    <location>
        <begin position="381"/>
        <end position="433"/>
    </location>
</feature>
<dbReference type="Pfam" id="PF01189">
    <property type="entry name" value="Methyltr_RsmB-F"/>
    <property type="match status" value="1"/>
</dbReference>
<dbReference type="InterPro" id="IPR049560">
    <property type="entry name" value="MeTrfase_RsmB-F_NOP2_cat"/>
</dbReference>
<comment type="subcellular location">
    <subcellularLocation>
        <location evidence="1">Nucleus</location>
    </subcellularLocation>
</comment>
<dbReference type="SUPFAM" id="SSF53335">
    <property type="entry name" value="S-adenosyl-L-methionine-dependent methyltransferases"/>
    <property type="match status" value="1"/>
</dbReference>
<dbReference type="GO" id="GO:0000049">
    <property type="term" value="F:tRNA binding"/>
    <property type="evidence" value="ECO:0007669"/>
    <property type="project" value="UniProtKB-KW"/>
</dbReference>
<feature type="active site" description="Nucleophile" evidence="10">
    <location>
        <position position="256"/>
    </location>
</feature>
<dbReference type="PRINTS" id="PR02011">
    <property type="entry name" value="RCMTNCL1"/>
</dbReference>